<dbReference type="GO" id="GO:0016829">
    <property type="term" value="F:lyase activity"/>
    <property type="evidence" value="ECO:0007669"/>
    <property type="project" value="InterPro"/>
</dbReference>
<accession>A0A1N7F121</accession>
<evidence type="ECO:0000313" key="1">
    <source>
        <dbReference type="EMBL" id="SIR94048.1"/>
    </source>
</evidence>
<dbReference type="CDD" id="cd03451">
    <property type="entry name" value="FkbR2"/>
    <property type="match status" value="1"/>
</dbReference>
<dbReference type="RefSeq" id="WP_076433101.1">
    <property type="nucleotide sequence ID" value="NZ_FTNO01000007.1"/>
</dbReference>
<dbReference type="Proteomes" id="UP000186914">
    <property type="component" value="Unassembled WGS sequence"/>
</dbReference>
<dbReference type="SUPFAM" id="SSF54637">
    <property type="entry name" value="Thioesterase/thiol ester dehydrase-isomerase"/>
    <property type="match status" value="1"/>
</dbReference>
<organism evidence="1 2">
    <name type="scientific">Haladaptatus litoreus</name>
    <dbReference type="NCBI Taxonomy" id="553468"/>
    <lineage>
        <taxon>Archaea</taxon>
        <taxon>Methanobacteriati</taxon>
        <taxon>Methanobacteriota</taxon>
        <taxon>Stenosarchaea group</taxon>
        <taxon>Halobacteria</taxon>
        <taxon>Halobacteriales</taxon>
        <taxon>Haladaptataceae</taxon>
        <taxon>Haladaptatus</taxon>
    </lineage>
</organism>
<keyword evidence="2" id="KW-1185">Reference proteome</keyword>
<evidence type="ECO:0000313" key="2">
    <source>
        <dbReference type="Proteomes" id="UP000186914"/>
    </source>
</evidence>
<dbReference type="PANTHER" id="PTHR43664">
    <property type="entry name" value="MONOAMINE OXIDASE-RELATED"/>
    <property type="match status" value="1"/>
</dbReference>
<dbReference type="InterPro" id="IPR048274">
    <property type="entry name" value="MC_hydratase"/>
</dbReference>
<gene>
    <name evidence="1" type="ORF">SAMN05421858_4705</name>
</gene>
<protein>
    <submittedName>
        <fullName evidence="1">Itaconyl-CoA hydratase</fullName>
    </submittedName>
</protein>
<sequence length="166" mass="19171">MVRRINEVGEGRYREEYGRYYEDFEVGDVYEHRPKRTITQDDNVRFTLLTMNNHPLHFDDTYGEDTEFGECLVNSTLTLSVVTGMSVSDVSYKTVANLGWDDVRLTNPVFHGDTLSAESEVLGKRESESRPDDGIVTVETRGYKQTDEQVIEFERSMLIPKRDTDE</sequence>
<dbReference type="OrthoDB" id="209979at2157"/>
<dbReference type="InterPro" id="IPR052342">
    <property type="entry name" value="MCH/BMMD"/>
</dbReference>
<dbReference type="AlphaFoldDB" id="A0A1N7F121"/>
<dbReference type="Pfam" id="PF19315">
    <property type="entry name" value="MC_hydratase"/>
    <property type="match status" value="1"/>
</dbReference>
<proteinExistence type="predicted"/>
<dbReference type="Gene3D" id="3.10.129.10">
    <property type="entry name" value="Hotdog Thioesterase"/>
    <property type="match status" value="1"/>
</dbReference>
<reference evidence="2" key="1">
    <citation type="submission" date="2017-01" db="EMBL/GenBank/DDBJ databases">
        <authorList>
            <person name="Varghese N."/>
            <person name="Submissions S."/>
        </authorList>
    </citation>
    <scope>NUCLEOTIDE SEQUENCE [LARGE SCALE GENOMIC DNA]</scope>
    <source>
        <strain evidence="2">CGMCC 1.7737</strain>
    </source>
</reference>
<name>A0A1N7F121_9EURY</name>
<dbReference type="PANTHER" id="PTHR43664:SF1">
    <property type="entry name" value="BETA-METHYLMALYL-COA DEHYDRATASE"/>
    <property type="match status" value="1"/>
</dbReference>
<dbReference type="InterPro" id="IPR029069">
    <property type="entry name" value="HotDog_dom_sf"/>
</dbReference>
<dbReference type="EMBL" id="FTNO01000007">
    <property type="protein sequence ID" value="SIR94048.1"/>
    <property type="molecule type" value="Genomic_DNA"/>
</dbReference>